<name>A0A0R2GYA9_WEIVI</name>
<keyword evidence="1" id="KW-0472">Membrane</keyword>
<dbReference type="AlphaFoldDB" id="A0A0R2GYA9"/>
<evidence type="ECO:0008006" key="4">
    <source>
        <dbReference type="Google" id="ProtNLM"/>
    </source>
</evidence>
<gene>
    <name evidence="2" type="ORF">IV50_GL001473</name>
</gene>
<feature type="transmembrane region" description="Helical" evidence="1">
    <location>
        <begin position="330"/>
        <end position="348"/>
    </location>
</feature>
<accession>A0A0R2GYA9</accession>
<dbReference type="PANTHER" id="PTHR34473">
    <property type="entry name" value="UPF0699 TRANSMEMBRANE PROTEIN YDBS"/>
    <property type="match status" value="1"/>
</dbReference>
<feature type="transmembrane region" description="Helical" evidence="1">
    <location>
        <begin position="41"/>
        <end position="59"/>
    </location>
</feature>
<dbReference type="OrthoDB" id="9916043at2"/>
<keyword evidence="1" id="KW-0812">Transmembrane</keyword>
<evidence type="ECO:0000313" key="3">
    <source>
        <dbReference type="Proteomes" id="UP000051992"/>
    </source>
</evidence>
<comment type="caution">
    <text evidence="2">The sequence shown here is derived from an EMBL/GenBank/DDBJ whole genome shotgun (WGS) entry which is preliminary data.</text>
</comment>
<dbReference type="RefSeq" id="WP_057747126.1">
    <property type="nucleotide sequence ID" value="NZ_JQBM01000006.1"/>
</dbReference>
<dbReference type="Proteomes" id="UP000051992">
    <property type="component" value="Unassembled WGS sequence"/>
</dbReference>
<sequence>MNKQAKAFFLIKGEQVLLDVLFLIPMCQVFIHALHRPDLAVPIWCIFVLYQVIAIGLTYQHTTYQIKTSSIRICYGCFEHRSFELNQKQALVNYRIEQNWLQQLLNVSGLTLYFKNGGDETQVTFCALKKTEVEQLELVLNHLQTQVVTDAATGVQMASGVTPKRLIVTGLLSANYLLMVPVLMDLAQMRDWVAMHAGINIPLNGWMIALLLILMPGWSIGMQYFKYAKFKLMVHADHFAISNGWLERDCNVLSRDDVMGIKIEQSLGLRLLRLYQVSAILNDPAADTQTKCLLIPLASQHQVRTWVDDQFGIAFDQPNIFSNPPKRDQLIWAVGVGSCLLACIAGLYQLIQFSWIWLLVLGIAPLLRPFLTQIEKSNLEFLRVQVGYINRSCYCLPPQIMGSETQFKLANYAQLNICRTDQNPALRFIAVEALG</sequence>
<feature type="transmembrane region" description="Helical" evidence="1">
    <location>
        <begin position="204"/>
        <end position="225"/>
    </location>
</feature>
<evidence type="ECO:0000256" key="1">
    <source>
        <dbReference type="SAM" id="Phobius"/>
    </source>
</evidence>
<keyword evidence="1" id="KW-1133">Transmembrane helix</keyword>
<evidence type="ECO:0000313" key="2">
    <source>
        <dbReference type="EMBL" id="KRN45746.1"/>
    </source>
</evidence>
<dbReference type="PANTHER" id="PTHR34473:SF2">
    <property type="entry name" value="UPF0699 TRANSMEMBRANE PROTEIN YDBT"/>
    <property type="match status" value="1"/>
</dbReference>
<organism evidence="2 3">
    <name type="scientific">Weissella viridescens</name>
    <name type="common">Lactobacillus viridescens</name>
    <dbReference type="NCBI Taxonomy" id="1629"/>
    <lineage>
        <taxon>Bacteria</taxon>
        <taxon>Bacillati</taxon>
        <taxon>Bacillota</taxon>
        <taxon>Bacilli</taxon>
        <taxon>Lactobacillales</taxon>
        <taxon>Lactobacillaceae</taxon>
        <taxon>Weissella</taxon>
    </lineage>
</organism>
<dbReference type="EMBL" id="JQBM01000006">
    <property type="protein sequence ID" value="KRN45746.1"/>
    <property type="molecule type" value="Genomic_DNA"/>
</dbReference>
<protein>
    <recommendedName>
        <fullName evidence="4">Bacterial membrane flanked domain</fullName>
    </recommendedName>
</protein>
<reference evidence="2 3" key="1">
    <citation type="journal article" date="2015" name="Genome Announc.">
        <title>Expanding the biotechnology potential of lactobacilli through comparative genomics of 213 strains and associated genera.</title>
        <authorList>
            <person name="Sun Z."/>
            <person name="Harris H.M."/>
            <person name="McCann A."/>
            <person name="Guo C."/>
            <person name="Argimon S."/>
            <person name="Zhang W."/>
            <person name="Yang X."/>
            <person name="Jeffery I.B."/>
            <person name="Cooney J.C."/>
            <person name="Kagawa T.F."/>
            <person name="Liu W."/>
            <person name="Song Y."/>
            <person name="Salvetti E."/>
            <person name="Wrobel A."/>
            <person name="Rasinkangas P."/>
            <person name="Parkhill J."/>
            <person name="Rea M.C."/>
            <person name="O'Sullivan O."/>
            <person name="Ritari J."/>
            <person name="Douillard F.P."/>
            <person name="Paul Ross R."/>
            <person name="Yang R."/>
            <person name="Briner A.E."/>
            <person name="Felis G.E."/>
            <person name="de Vos W.M."/>
            <person name="Barrangou R."/>
            <person name="Klaenhammer T.R."/>
            <person name="Caufield P.W."/>
            <person name="Cui Y."/>
            <person name="Zhang H."/>
            <person name="O'Toole P.W."/>
        </authorList>
    </citation>
    <scope>NUCLEOTIDE SEQUENCE [LARGE SCALE GENOMIC DNA]</scope>
    <source>
        <strain evidence="2 3">DSM 20410</strain>
    </source>
</reference>
<proteinExistence type="predicted"/>
<feature type="transmembrane region" description="Helical" evidence="1">
    <location>
        <begin position="166"/>
        <end position="184"/>
    </location>
</feature>
<dbReference type="PATRIC" id="fig|1629.5.peg.1486"/>
<keyword evidence="3" id="KW-1185">Reference proteome</keyword>
<feature type="transmembrane region" description="Helical" evidence="1">
    <location>
        <begin position="16"/>
        <end position="35"/>
    </location>
</feature>